<evidence type="ECO:0000313" key="2">
    <source>
        <dbReference type="Proteomes" id="UP000595140"/>
    </source>
</evidence>
<organism evidence="1 2">
    <name type="scientific">Cuscuta campestris</name>
    <dbReference type="NCBI Taxonomy" id="132261"/>
    <lineage>
        <taxon>Eukaryota</taxon>
        <taxon>Viridiplantae</taxon>
        <taxon>Streptophyta</taxon>
        <taxon>Embryophyta</taxon>
        <taxon>Tracheophyta</taxon>
        <taxon>Spermatophyta</taxon>
        <taxon>Magnoliopsida</taxon>
        <taxon>eudicotyledons</taxon>
        <taxon>Gunneridae</taxon>
        <taxon>Pentapetalae</taxon>
        <taxon>asterids</taxon>
        <taxon>lamiids</taxon>
        <taxon>Solanales</taxon>
        <taxon>Convolvulaceae</taxon>
        <taxon>Cuscuteae</taxon>
        <taxon>Cuscuta</taxon>
        <taxon>Cuscuta subgen. Grammica</taxon>
        <taxon>Cuscuta sect. Cleistogrammica</taxon>
    </lineage>
</organism>
<gene>
    <name evidence="1" type="ORF">CCAM_LOCUS19755</name>
</gene>
<name>A0A484LNT0_9ASTE</name>
<reference evidence="1 2" key="1">
    <citation type="submission" date="2018-04" db="EMBL/GenBank/DDBJ databases">
        <authorList>
            <person name="Vogel A."/>
        </authorList>
    </citation>
    <scope>NUCLEOTIDE SEQUENCE [LARGE SCALE GENOMIC DNA]</scope>
</reference>
<proteinExistence type="predicted"/>
<dbReference type="Proteomes" id="UP000595140">
    <property type="component" value="Unassembled WGS sequence"/>
</dbReference>
<evidence type="ECO:0000313" key="1">
    <source>
        <dbReference type="EMBL" id="VFQ77979.1"/>
    </source>
</evidence>
<protein>
    <submittedName>
        <fullName evidence="1">Uncharacterized protein</fullName>
    </submittedName>
</protein>
<sequence length="198" mass="22406">MEARHNKLMEKSEEKHCSDLKEISKSMDKTLEIISLSLSKSVGNTMEAYASDCHLHFNEVSRIKEQIETVTKEAFKLFRHFGTFTGKCKLDVIVQHNSPSLIPELPIEVKKGELTYIPSHLNMTNLILEAQQSNPENSTQHLTNSGLDGTEVVGTITSHFSNDEQTKERYNNLRRIKEQCGIMQGIGETTGSSKRKKQ</sequence>
<dbReference type="AlphaFoldDB" id="A0A484LNT0"/>
<keyword evidence="2" id="KW-1185">Reference proteome</keyword>
<dbReference type="EMBL" id="OOIL02001766">
    <property type="protein sequence ID" value="VFQ77979.1"/>
    <property type="molecule type" value="Genomic_DNA"/>
</dbReference>
<accession>A0A484LNT0</accession>